<feature type="region of interest" description="Disordered" evidence="1">
    <location>
        <begin position="32"/>
        <end position="56"/>
    </location>
</feature>
<sequence>MSAPATRLPIARVALLALLLAAGGALATQAAAGDAPRAQQPHDSGPDRATVGAPLPAWSPGELDIHHISTGRGDALLFVFPDGTSLLKDASGKTVEAAPFSLPTRPNASRPPGEWVARYVQRRLPAGSKGLDYALISHFHGDHMGAIVADSPTTALGGDYRLSGITEVAEHVPIATLLDRGWPDYAFPVPIRNATVANYRAFVEWQVRHRGLRVERFTPGRGDQVRLLRDPAAYPSFEVRNLYANGVVWTGQGQRTRALFPPDALRSSGTKPTENKLSTALRIRYGAFDYFSGGDLSSIDEETAFQPPAWLDVEPVVARASGPVDVMKANHHGSWDANGVPALAALQPRVIVVTARADGHPAVNTWRRMTSERVWPGAREIFITGVSPATAATTYGVERAAGSQGHVVVRVEPGGATYRVYVLDDGDERMRVKRVSGPFRSR</sequence>
<dbReference type="RefSeq" id="WP_280579913.1">
    <property type="nucleotide sequence ID" value="NZ_JARXRO010000020.1"/>
</dbReference>
<name>A0ABT6JWZ5_9GAMM</name>
<protein>
    <recommendedName>
        <fullName evidence="5">MBL fold metallo-hydrolase</fullName>
    </recommendedName>
</protein>
<evidence type="ECO:0008006" key="5">
    <source>
        <dbReference type="Google" id="ProtNLM"/>
    </source>
</evidence>
<feature type="chain" id="PRO_5045845061" description="MBL fold metallo-hydrolase" evidence="2">
    <location>
        <begin position="28"/>
        <end position="442"/>
    </location>
</feature>
<dbReference type="SUPFAM" id="SSF56281">
    <property type="entry name" value="Metallo-hydrolase/oxidoreductase"/>
    <property type="match status" value="1"/>
</dbReference>
<gene>
    <name evidence="3" type="ORF">QFW81_15015</name>
</gene>
<dbReference type="InterPro" id="IPR036866">
    <property type="entry name" value="RibonucZ/Hydroxyglut_hydro"/>
</dbReference>
<organism evidence="3 4">
    <name type="scientific">Luteimonas kalidii</name>
    <dbReference type="NCBI Taxonomy" id="3042025"/>
    <lineage>
        <taxon>Bacteria</taxon>
        <taxon>Pseudomonadati</taxon>
        <taxon>Pseudomonadota</taxon>
        <taxon>Gammaproteobacteria</taxon>
        <taxon>Lysobacterales</taxon>
        <taxon>Lysobacteraceae</taxon>
        <taxon>Luteimonas</taxon>
    </lineage>
</organism>
<evidence type="ECO:0000313" key="3">
    <source>
        <dbReference type="EMBL" id="MDH5835224.1"/>
    </source>
</evidence>
<evidence type="ECO:0000313" key="4">
    <source>
        <dbReference type="Proteomes" id="UP001156873"/>
    </source>
</evidence>
<dbReference type="Gene3D" id="3.60.15.10">
    <property type="entry name" value="Ribonuclease Z/Hydroxyacylglutathione hydrolase-like"/>
    <property type="match status" value="1"/>
</dbReference>
<evidence type="ECO:0000256" key="1">
    <source>
        <dbReference type="SAM" id="MobiDB-lite"/>
    </source>
</evidence>
<dbReference type="EMBL" id="JARXRO010000020">
    <property type="protein sequence ID" value="MDH5835224.1"/>
    <property type="molecule type" value="Genomic_DNA"/>
</dbReference>
<dbReference type="InterPro" id="IPR052159">
    <property type="entry name" value="Competence_DNA_uptake"/>
</dbReference>
<comment type="caution">
    <text evidence="3">The sequence shown here is derived from an EMBL/GenBank/DDBJ whole genome shotgun (WGS) entry which is preliminary data.</text>
</comment>
<accession>A0ABT6JWZ5</accession>
<evidence type="ECO:0000256" key="2">
    <source>
        <dbReference type="SAM" id="SignalP"/>
    </source>
</evidence>
<reference evidence="3 4" key="1">
    <citation type="submission" date="2023-04" db="EMBL/GenBank/DDBJ databases">
        <title>Luteimonas sp. M1R5S59.</title>
        <authorList>
            <person name="Sun J.-Q."/>
        </authorList>
    </citation>
    <scope>NUCLEOTIDE SEQUENCE [LARGE SCALE GENOMIC DNA]</scope>
    <source>
        <strain evidence="3 4">M1R5S59</strain>
    </source>
</reference>
<feature type="signal peptide" evidence="2">
    <location>
        <begin position="1"/>
        <end position="27"/>
    </location>
</feature>
<dbReference type="PANTHER" id="PTHR30619">
    <property type="entry name" value="DNA INTERNALIZATION/COMPETENCE PROTEIN COMEC/REC2"/>
    <property type="match status" value="1"/>
</dbReference>
<keyword evidence="2" id="KW-0732">Signal</keyword>
<proteinExistence type="predicted"/>
<dbReference type="PANTHER" id="PTHR30619:SF1">
    <property type="entry name" value="RECOMBINATION PROTEIN 2"/>
    <property type="match status" value="1"/>
</dbReference>
<dbReference type="Proteomes" id="UP001156873">
    <property type="component" value="Unassembled WGS sequence"/>
</dbReference>
<keyword evidence="4" id="KW-1185">Reference proteome</keyword>